<evidence type="ECO:0000313" key="6">
    <source>
        <dbReference type="Proteomes" id="UP000254771"/>
    </source>
</evidence>
<keyword evidence="6" id="KW-1185">Reference proteome</keyword>
<dbReference type="EMBL" id="QFXE01000010">
    <property type="protein sequence ID" value="RDH86205.1"/>
    <property type="molecule type" value="Genomic_DNA"/>
</dbReference>
<dbReference type="GO" id="GO:1902201">
    <property type="term" value="P:negative regulation of bacterial-type flagellum-dependent cell motility"/>
    <property type="evidence" value="ECO:0007669"/>
    <property type="project" value="TreeGrafter"/>
</dbReference>
<dbReference type="PROSITE" id="PS50887">
    <property type="entry name" value="GGDEF"/>
    <property type="match status" value="1"/>
</dbReference>
<comment type="caution">
    <text evidence="5">The sequence shown here is derived from an EMBL/GenBank/DDBJ whole genome shotgun (WGS) entry which is preliminary data.</text>
</comment>
<gene>
    <name evidence="5" type="ORF">DIZ78_08435</name>
</gene>
<dbReference type="Gene3D" id="3.30.70.270">
    <property type="match status" value="1"/>
</dbReference>
<dbReference type="EC" id="2.7.7.65" evidence="2"/>
<feature type="domain" description="GGDEF" evidence="4">
    <location>
        <begin position="174"/>
        <end position="304"/>
    </location>
</feature>
<dbReference type="SMART" id="SM00267">
    <property type="entry name" value="GGDEF"/>
    <property type="match status" value="1"/>
</dbReference>
<organism evidence="5 6">
    <name type="scientific">endosymbiont of Escarpia spicata</name>
    <dbReference type="NCBI Taxonomy" id="2200908"/>
    <lineage>
        <taxon>Bacteria</taxon>
        <taxon>Pseudomonadati</taxon>
        <taxon>Pseudomonadota</taxon>
        <taxon>Gammaproteobacteria</taxon>
        <taxon>sulfur-oxidizing symbionts</taxon>
    </lineage>
</organism>
<evidence type="ECO:0000313" key="5">
    <source>
        <dbReference type="EMBL" id="RDH86205.1"/>
    </source>
</evidence>
<evidence type="ECO:0000256" key="3">
    <source>
        <dbReference type="ARBA" id="ARBA00034247"/>
    </source>
</evidence>
<dbReference type="PANTHER" id="PTHR45138">
    <property type="entry name" value="REGULATORY COMPONENTS OF SENSORY TRANSDUCTION SYSTEM"/>
    <property type="match status" value="1"/>
</dbReference>
<dbReference type="NCBIfam" id="TIGR00254">
    <property type="entry name" value="GGDEF"/>
    <property type="match status" value="1"/>
</dbReference>
<evidence type="ECO:0000256" key="2">
    <source>
        <dbReference type="ARBA" id="ARBA00012528"/>
    </source>
</evidence>
<accession>A0A370DMS1</accession>
<comment type="cofactor">
    <cofactor evidence="1">
        <name>Mg(2+)</name>
        <dbReference type="ChEBI" id="CHEBI:18420"/>
    </cofactor>
</comment>
<protein>
    <recommendedName>
        <fullName evidence="2">diguanylate cyclase</fullName>
        <ecNumber evidence="2">2.7.7.65</ecNumber>
    </recommendedName>
</protein>
<evidence type="ECO:0000259" key="4">
    <source>
        <dbReference type="PROSITE" id="PS50887"/>
    </source>
</evidence>
<evidence type="ECO:0000256" key="1">
    <source>
        <dbReference type="ARBA" id="ARBA00001946"/>
    </source>
</evidence>
<dbReference type="InterPro" id="IPR000160">
    <property type="entry name" value="GGDEF_dom"/>
</dbReference>
<sequence length="304" mass="33617">MTGYIQSLESNSPSGVSLLPEGIARNSEGGQQIAQVVELTTRLQTTLELENLIELFFDVIKSHFKYDGATFQLPGEALAINTGEQCRHNINYSLKVLGQPLGDIGFSRSRRFKDTEAKMLENLLTTLLYPLRNALLYREAIQSAFVDSLTGVKNRTAFDSNFHREVELGHRNGSELSLIVLDIDFFKKVNDQYGHSIGDYVLKCVAQAVEATIRSSDALYRYGGEEFTVVLSGTDQAGALLLAERIRQNIEALVFASSKGLSITMSLGVATLNSNEESKHLFIRADEALYQAKEKGRNQVAVAE</sequence>
<dbReference type="CDD" id="cd01949">
    <property type="entry name" value="GGDEF"/>
    <property type="match status" value="1"/>
</dbReference>
<dbReference type="GO" id="GO:0052621">
    <property type="term" value="F:diguanylate cyclase activity"/>
    <property type="evidence" value="ECO:0007669"/>
    <property type="project" value="UniProtKB-EC"/>
</dbReference>
<dbReference type="SUPFAM" id="SSF55073">
    <property type="entry name" value="Nucleotide cyclase"/>
    <property type="match status" value="1"/>
</dbReference>
<dbReference type="GO" id="GO:0005886">
    <property type="term" value="C:plasma membrane"/>
    <property type="evidence" value="ECO:0007669"/>
    <property type="project" value="TreeGrafter"/>
</dbReference>
<dbReference type="Proteomes" id="UP000254771">
    <property type="component" value="Unassembled WGS sequence"/>
</dbReference>
<dbReference type="GO" id="GO:0043709">
    <property type="term" value="P:cell adhesion involved in single-species biofilm formation"/>
    <property type="evidence" value="ECO:0007669"/>
    <property type="project" value="TreeGrafter"/>
</dbReference>
<proteinExistence type="predicted"/>
<dbReference type="InterPro" id="IPR050469">
    <property type="entry name" value="Diguanylate_Cyclase"/>
</dbReference>
<dbReference type="InterPro" id="IPR043128">
    <property type="entry name" value="Rev_trsase/Diguanyl_cyclase"/>
</dbReference>
<name>A0A370DMS1_9GAMM</name>
<dbReference type="InterPro" id="IPR029787">
    <property type="entry name" value="Nucleotide_cyclase"/>
</dbReference>
<dbReference type="FunFam" id="3.30.70.270:FF:000001">
    <property type="entry name" value="Diguanylate cyclase domain protein"/>
    <property type="match status" value="1"/>
</dbReference>
<reference evidence="5 6" key="1">
    <citation type="journal article" date="2018" name="ISME J.">
        <title>Endosymbiont genomes yield clues of tubeworm success.</title>
        <authorList>
            <person name="Li Y."/>
            <person name="Liles M.R."/>
            <person name="Halanych K.M."/>
        </authorList>
    </citation>
    <scope>NUCLEOTIDE SEQUENCE [LARGE SCALE GENOMIC DNA]</scope>
    <source>
        <strain evidence="5">A1462</strain>
    </source>
</reference>
<dbReference type="Pfam" id="PF00990">
    <property type="entry name" value="GGDEF"/>
    <property type="match status" value="1"/>
</dbReference>
<dbReference type="AlphaFoldDB" id="A0A370DMS1"/>
<comment type="catalytic activity">
    <reaction evidence="3">
        <text>2 GTP = 3',3'-c-di-GMP + 2 diphosphate</text>
        <dbReference type="Rhea" id="RHEA:24898"/>
        <dbReference type="ChEBI" id="CHEBI:33019"/>
        <dbReference type="ChEBI" id="CHEBI:37565"/>
        <dbReference type="ChEBI" id="CHEBI:58805"/>
        <dbReference type="EC" id="2.7.7.65"/>
    </reaction>
</comment>
<dbReference type="PANTHER" id="PTHR45138:SF9">
    <property type="entry name" value="DIGUANYLATE CYCLASE DGCM-RELATED"/>
    <property type="match status" value="1"/>
</dbReference>